<dbReference type="Proteomes" id="UP000019804">
    <property type="component" value="Unassembled WGS sequence"/>
</dbReference>
<dbReference type="Gene3D" id="3.40.50.1000">
    <property type="entry name" value="HAD superfamily/HAD-like"/>
    <property type="match status" value="1"/>
</dbReference>
<dbReference type="AlphaFoldDB" id="A0A017S9Z5"/>
<dbReference type="InterPro" id="IPR023214">
    <property type="entry name" value="HAD_sf"/>
</dbReference>
<evidence type="ECO:0000313" key="2">
    <source>
        <dbReference type="Proteomes" id="UP000019804"/>
    </source>
</evidence>
<dbReference type="GeneID" id="63702057"/>
<dbReference type="EMBL" id="KK088431">
    <property type="protein sequence ID" value="EYE93459.1"/>
    <property type="molecule type" value="Genomic_DNA"/>
</dbReference>
<dbReference type="RefSeq" id="XP_040637147.1">
    <property type="nucleotide sequence ID" value="XM_040786933.1"/>
</dbReference>
<protein>
    <submittedName>
        <fullName evidence="1">Uncharacterized protein</fullName>
    </submittedName>
</protein>
<proteinExistence type="predicted"/>
<dbReference type="GO" id="GO:0016791">
    <property type="term" value="F:phosphatase activity"/>
    <property type="evidence" value="ECO:0007669"/>
    <property type="project" value="UniProtKB-ARBA"/>
</dbReference>
<dbReference type="HOGENOM" id="CLU_823815_0_0_1"/>
<dbReference type="PANTHER" id="PTHR43611">
    <property type="entry name" value="ALPHA-D-GLUCOSE 1-PHOSPHATE PHOSPHATASE"/>
    <property type="match status" value="1"/>
</dbReference>
<sequence>MYQQFSVIIGVKTLVVKESLEQAQNSMIVNEQLAQIVQELKGSNPDLQIYAMSNISRVRRKSELEHTTKRNKIIFKPSEYKSALVTAQRGCGVHVGMQKPDLYFFEHATDQTGCRPNQVVVVDDQAKNICAAQSPGIYGLVVDKDLIGIICQTSRNLFQDLLARAEVYKKANAGTIWPSTAQANGHGKNTKLSTQANANSGLWNYFYEDPLLTAKEFPTDADTASMTYLSLPESYFSKLAGVNLVLDKMALKQNPDGIVQTYFCDNRPEQPPKSASTYLGFSTTSAAATIPESRRQKTWRFNVTRTGPISMEIGSILCPRPFSTSWLSCTWNVARMG</sequence>
<dbReference type="NCBIfam" id="TIGR01509">
    <property type="entry name" value="HAD-SF-IA-v3"/>
    <property type="match status" value="1"/>
</dbReference>
<dbReference type="InterPro" id="IPR036412">
    <property type="entry name" value="HAD-like_sf"/>
</dbReference>
<keyword evidence="2" id="KW-1185">Reference proteome</keyword>
<organism evidence="1 2">
    <name type="scientific">Aspergillus ruber (strain CBS 135680)</name>
    <dbReference type="NCBI Taxonomy" id="1388766"/>
    <lineage>
        <taxon>Eukaryota</taxon>
        <taxon>Fungi</taxon>
        <taxon>Dikarya</taxon>
        <taxon>Ascomycota</taxon>
        <taxon>Pezizomycotina</taxon>
        <taxon>Eurotiomycetes</taxon>
        <taxon>Eurotiomycetidae</taxon>
        <taxon>Eurotiales</taxon>
        <taxon>Aspergillaceae</taxon>
        <taxon>Aspergillus</taxon>
        <taxon>Aspergillus subgen. Aspergillus</taxon>
    </lineage>
</organism>
<dbReference type="PANTHER" id="PTHR43611:SF3">
    <property type="entry name" value="FLAVIN MONONUCLEOTIDE HYDROLASE 1, CHLOROPLATIC"/>
    <property type="match status" value="1"/>
</dbReference>
<accession>A0A017S9Z5</accession>
<dbReference type="OrthoDB" id="2012566at2759"/>
<dbReference type="InterPro" id="IPR006439">
    <property type="entry name" value="HAD-SF_hydro_IA"/>
</dbReference>
<gene>
    <name evidence="1" type="ORF">EURHEDRAFT_524648</name>
</gene>
<evidence type="ECO:0000313" key="1">
    <source>
        <dbReference type="EMBL" id="EYE93459.1"/>
    </source>
</evidence>
<name>A0A017S9Z5_ASPRC</name>
<dbReference type="SUPFAM" id="SSF56784">
    <property type="entry name" value="HAD-like"/>
    <property type="match status" value="1"/>
</dbReference>
<dbReference type="STRING" id="1388766.A0A017S9Z5"/>
<reference evidence="2" key="1">
    <citation type="journal article" date="2014" name="Nat. Commun.">
        <title>Genomic adaptations of the halophilic Dead Sea filamentous fungus Eurotium rubrum.</title>
        <authorList>
            <person name="Kis-Papo T."/>
            <person name="Weig A.R."/>
            <person name="Riley R."/>
            <person name="Persoh D."/>
            <person name="Salamov A."/>
            <person name="Sun H."/>
            <person name="Lipzen A."/>
            <person name="Wasser S.P."/>
            <person name="Rambold G."/>
            <person name="Grigoriev I.V."/>
            <person name="Nevo E."/>
        </authorList>
    </citation>
    <scope>NUCLEOTIDE SEQUENCE [LARGE SCALE GENOMIC DNA]</scope>
    <source>
        <strain evidence="2">CBS 135680</strain>
    </source>
</reference>